<evidence type="ECO:0000313" key="2">
    <source>
        <dbReference type="Proteomes" id="UP001165960"/>
    </source>
</evidence>
<dbReference type="Proteomes" id="UP001165960">
    <property type="component" value="Unassembled WGS sequence"/>
</dbReference>
<sequence>MSSRQPDPFKNPKLGRRGKAWLTMIVTTPFMIVISYELYQRIFCGKERNILRPEDKIDFIRRVK</sequence>
<evidence type="ECO:0000313" key="1">
    <source>
        <dbReference type="EMBL" id="KAJ9070878.1"/>
    </source>
</evidence>
<protein>
    <submittedName>
        <fullName evidence="1">Uncharacterized protein</fullName>
    </submittedName>
</protein>
<keyword evidence="2" id="KW-1185">Reference proteome</keyword>
<name>A0ACC2T8I6_9FUNG</name>
<proteinExistence type="predicted"/>
<comment type="caution">
    <text evidence="1">The sequence shown here is derived from an EMBL/GenBank/DDBJ whole genome shotgun (WGS) entry which is preliminary data.</text>
</comment>
<organism evidence="1 2">
    <name type="scientific">Entomophthora muscae</name>
    <dbReference type="NCBI Taxonomy" id="34485"/>
    <lineage>
        <taxon>Eukaryota</taxon>
        <taxon>Fungi</taxon>
        <taxon>Fungi incertae sedis</taxon>
        <taxon>Zoopagomycota</taxon>
        <taxon>Entomophthoromycotina</taxon>
        <taxon>Entomophthoromycetes</taxon>
        <taxon>Entomophthorales</taxon>
        <taxon>Entomophthoraceae</taxon>
        <taxon>Entomophthora</taxon>
    </lineage>
</organism>
<reference evidence="1" key="1">
    <citation type="submission" date="2022-04" db="EMBL/GenBank/DDBJ databases">
        <title>Genome of the entomopathogenic fungus Entomophthora muscae.</title>
        <authorList>
            <person name="Elya C."/>
            <person name="Lovett B.R."/>
            <person name="Lee E."/>
            <person name="Macias A.M."/>
            <person name="Hajek A.E."/>
            <person name="De Bivort B.L."/>
            <person name="Kasson M.T."/>
            <person name="De Fine Licht H.H."/>
            <person name="Stajich J.E."/>
        </authorList>
    </citation>
    <scope>NUCLEOTIDE SEQUENCE</scope>
    <source>
        <strain evidence="1">Berkeley</strain>
    </source>
</reference>
<gene>
    <name evidence="1" type="ORF">DSO57_1002938</name>
</gene>
<accession>A0ACC2T8I6</accession>
<dbReference type="EMBL" id="QTSX02003557">
    <property type="protein sequence ID" value="KAJ9070878.1"/>
    <property type="molecule type" value="Genomic_DNA"/>
</dbReference>